<feature type="compositionally biased region" description="Polar residues" evidence="1">
    <location>
        <begin position="206"/>
        <end position="216"/>
    </location>
</feature>
<protein>
    <submittedName>
        <fullName evidence="3">Uncharacterized protein</fullName>
    </submittedName>
</protein>
<evidence type="ECO:0000256" key="1">
    <source>
        <dbReference type="SAM" id="MobiDB-lite"/>
    </source>
</evidence>
<comment type="caution">
    <text evidence="3">The sequence shown here is derived from an EMBL/GenBank/DDBJ whole genome shotgun (WGS) entry which is preliminary data.</text>
</comment>
<reference evidence="3" key="1">
    <citation type="journal article" date="2023" name="Mol. Phylogenet. Evol.">
        <title>Genome-scale phylogeny and comparative genomics of the fungal order Sordariales.</title>
        <authorList>
            <person name="Hensen N."/>
            <person name="Bonometti L."/>
            <person name="Westerberg I."/>
            <person name="Brannstrom I.O."/>
            <person name="Guillou S."/>
            <person name="Cros-Aarteil S."/>
            <person name="Calhoun S."/>
            <person name="Haridas S."/>
            <person name="Kuo A."/>
            <person name="Mondo S."/>
            <person name="Pangilinan J."/>
            <person name="Riley R."/>
            <person name="LaButti K."/>
            <person name="Andreopoulos B."/>
            <person name="Lipzen A."/>
            <person name="Chen C."/>
            <person name="Yan M."/>
            <person name="Daum C."/>
            <person name="Ng V."/>
            <person name="Clum A."/>
            <person name="Steindorff A."/>
            <person name="Ohm R.A."/>
            <person name="Martin F."/>
            <person name="Silar P."/>
            <person name="Natvig D.O."/>
            <person name="Lalanne C."/>
            <person name="Gautier V."/>
            <person name="Ament-Velasquez S.L."/>
            <person name="Kruys A."/>
            <person name="Hutchinson M.I."/>
            <person name="Powell A.J."/>
            <person name="Barry K."/>
            <person name="Miller A.N."/>
            <person name="Grigoriev I.V."/>
            <person name="Debuchy R."/>
            <person name="Gladieux P."/>
            <person name="Hiltunen Thoren M."/>
            <person name="Johannesson H."/>
        </authorList>
    </citation>
    <scope>NUCLEOTIDE SEQUENCE</scope>
    <source>
        <strain evidence="3">CBS 123565</strain>
    </source>
</reference>
<dbReference type="Proteomes" id="UP001304895">
    <property type="component" value="Unassembled WGS sequence"/>
</dbReference>
<feature type="compositionally biased region" description="Gly residues" evidence="1">
    <location>
        <begin position="101"/>
        <end position="110"/>
    </location>
</feature>
<reference evidence="3" key="2">
    <citation type="submission" date="2023-05" db="EMBL/GenBank/DDBJ databases">
        <authorList>
            <consortium name="Lawrence Berkeley National Laboratory"/>
            <person name="Steindorff A."/>
            <person name="Hensen N."/>
            <person name="Bonometti L."/>
            <person name="Westerberg I."/>
            <person name="Brannstrom I.O."/>
            <person name="Guillou S."/>
            <person name="Cros-Aarteil S."/>
            <person name="Calhoun S."/>
            <person name="Haridas S."/>
            <person name="Kuo A."/>
            <person name="Mondo S."/>
            <person name="Pangilinan J."/>
            <person name="Riley R."/>
            <person name="Labutti K."/>
            <person name="Andreopoulos B."/>
            <person name="Lipzen A."/>
            <person name="Chen C."/>
            <person name="Yanf M."/>
            <person name="Daum C."/>
            <person name="Ng V."/>
            <person name="Clum A."/>
            <person name="Ohm R."/>
            <person name="Martin F."/>
            <person name="Silar P."/>
            <person name="Natvig D."/>
            <person name="Lalanne C."/>
            <person name="Gautier V."/>
            <person name="Ament-Velasquez S.L."/>
            <person name="Kruys A."/>
            <person name="Hutchinson M.I."/>
            <person name="Powell A.J."/>
            <person name="Barry K."/>
            <person name="Miller A.N."/>
            <person name="Grigoriev I.V."/>
            <person name="Debuchy R."/>
            <person name="Gladieux P."/>
            <person name="Thoren M.H."/>
            <person name="Johannesson H."/>
        </authorList>
    </citation>
    <scope>NUCLEOTIDE SEQUENCE</scope>
    <source>
        <strain evidence="3">CBS 123565</strain>
    </source>
</reference>
<feature type="region of interest" description="Disordered" evidence="1">
    <location>
        <begin position="203"/>
        <end position="226"/>
    </location>
</feature>
<evidence type="ECO:0000313" key="3">
    <source>
        <dbReference type="EMBL" id="KAK4137987.1"/>
    </source>
</evidence>
<proteinExistence type="predicted"/>
<feature type="region of interest" description="Disordered" evidence="1">
    <location>
        <begin position="91"/>
        <end position="110"/>
    </location>
</feature>
<gene>
    <name evidence="3" type="ORF">BT67DRAFT_432131</name>
</gene>
<keyword evidence="4" id="KW-1185">Reference proteome</keyword>
<feature type="signal peptide" evidence="2">
    <location>
        <begin position="1"/>
        <end position="17"/>
    </location>
</feature>
<evidence type="ECO:0000256" key="2">
    <source>
        <dbReference type="SAM" id="SignalP"/>
    </source>
</evidence>
<dbReference type="EMBL" id="MU853402">
    <property type="protein sequence ID" value="KAK4137987.1"/>
    <property type="molecule type" value="Genomic_DNA"/>
</dbReference>
<accession>A0AAN6URQ8</accession>
<name>A0AAN6URQ8_9PEZI</name>
<feature type="chain" id="PRO_5043043931" evidence="2">
    <location>
        <begin position="18"/>
        <end position="243"/>
    </location>
</feature>
<evidence type="ECO:0000313" key="4">
    <source>
        <dbReference type="Proteomes" id="UP001304895"/>
    </source>
</evidence>
<keyword evidence="2" id="KW-0732">Signal</keyword>
<dbReference type="AlphaFoldDB" id="A0AAN6URQ8"/>
<organism evidence="3 4">
    <name type="scientific">Trichocladium antarcticum</name>
    <dbReference type="NCBI Taxonomy" id="1450529"/>
    <lineage>
        <taxon>Eukaryota</taxon>
        <taxon>Fungi</taxon>
        <taxon>Dikarya</taxon>
        <taxon>Ascomycota</taxon>
        <taxon>Pezizomycotina</taxon>
        <taxon>Sordariomycetes</taxon>
        <taxon>Sordariomycetidae</taxon>
        <taxon>Sordariales</taxon>
        <taxon>Chaetomiaceae</taxon>
        <taxon>Trichocladium</taxon>
    </lineage>
</organism>
<sequence>MRPHLHLLPLLLPLATAEILGTFTILTLARPCTWDGTSCTYALTLDVAYQQPTSDNDKDKNTKNSDSDAPTTCAFTITTAPGTTALANQTDFQNQPCGRRPGSGSGSGSGSGRAFLVNGGWDAAGSGFVTLVVTDVAAEAYAFFGYGDAELAGGAVESWYGRPCGSSFTISWGYSRATDSAVMTVCYPANGTDAWFGFERKKKNSGSRNNGDSAPSYQPGEGAAECPCCPRWFEVAQKPRRGA</sequence>